<evidence type="ECO:0000313" key="3">
    <source>
        <dbReference type="Proteomes" id="UP000256923"/>
    </source>
</evidence>
<accession>A0A289GG35</accession>
<dbReference type="EMBL" id="RDPI01000008">
    <property type="protein sequence ID" value="MBF4373183.1"/>
    <property type="molecule type" value="Genomic_DNA"/>
</dbReference>
<dbReference type="AlphaFoldDB" id="A0A289GG35"/>
<sequence>MCKLHDWLTEIHQWHLNKRYDQVAQLQPLILNAPQEIWGPDLSDDQSKAIACWLDACLRQYEYYKLIDGELAFQYLQLAYARFQRCVSEPNSELELKSWCIKRMQQLMVLSLEHLNQQHVDEALSQSLIDAHVRFLAYYAWNDDQGIKRGY</sequence>
<evidence type="ECO:0000313" key="1">
    <source>
        <dbReference type="EMBL" id="AZS26629.1"/>
    </source>
</evidence>
<evidence type="ECO:0000313" key="2">
    <source>
        <dbReference type="EMBL" id="MBF4373183.1"/>
    </source>
</evidence>
<reference evidence="1 3" key="1">
    <citation type="submission" date="2018-12" db="EMBL/GenBank/DDBJ databases">
        <title>Characterization and Draft Genome of Vibrio anguillarum J360 Marine Pathogen Isolated from an Outbreak in Lumpfish (Cyclopterus lumpus).</title>
        <authorList>
            <person name="Vasquez J.I."/>
            <person name="Cao T."/>
            <person name="Chakraborty S."/>
            <person name="Gnanagobal H."/>
            <person name="Wescot J."/>
            <person name="Boyce D."/>
            <person name="Santander J."/>
        </authorList>
    </citation>
    <scope>NUCLEOTIDE SEQUENCE [LARGE SCALE GENOMIC DNA]</scope>
    <source>
        <strain evidence="1 3">J360</strain>
    </source>
</reference>
<organism evidence="1 3">
    <name type="scientific">Vibrio anguillarum</name>
    <name type="common">Listonella anguillarum</name>
    <dbReference type="NCBI Taxonomy" id="55601"/>
    <lineage>
        <taxon>Bacteria</taxon>
        <taxon>Pseudomonadati</taxon>
        <taxon>Pseudomonadota</taxon>
        <taxon>Gammaproteobacteria</taxon>
        <taxon>Vibrionales</taxon>
        <taxon>Vibrionaceae</taxon>
        <taxon>Vibrio</taxon>
    </lineage>
</organism>
<dbReference type="Proteomes" id="UP000256923">
    <property type="component" value="Chromosome 2"/>
</dbReference>
<evidence type="ECO:0000313" key="4">
    <source>
        <dbReference type="Proteomes" id="UP000726136"/>
    </source>
</evidence>
<proteinExistence type="predicted"/>
<reference evidence="2 4" key="2">
    <citation type="journal article" date="2021" name="PeerJ">
        <title>Analysis of 44 Vibrio anguillarum genomes reveals high genetic diversity.</title>
        <authorList>
            <person name="Hansen M.J."/>
            <person name="Dalsgaard I."/>
        </authorList>
    </citation>
    <scope>NUCLEOTIDE SEQUENCE [LARGE SCALE GENOMIC DNA]</scope>
    <source>
        <strain evidence="2 4">040915-1/1B</strain>
    </source>
</reference>
<dbReference type="Proteomes" id="UP000726136">
    <property type="component" value="Unassembled WGS sequence"/>
</dbReference>
<protein>
    <submittedName>
        <fullName evidence="1">Transcriptional regulator</fullName>
    </submittedName>
</protein>
<keyword evidence="4" id="KW-1185">Reference proteome</keyword>
<gene>
    <name evidence="1" type="ORF">DYL72_16660</name>
    <name evidence="2" type="ORF">EAY46_08820</name>
</gene>
<dbReference type="RefSeq" id="WP_019283032.1">
    <property type="nucleotide sequence ID" value="NZ_CP023055.1"/>
</dbReference>
<name>A0A289GG35_VIBAN</name>
<dbReference type="EMBL" id="CP034673">
    <property type="protein sequence ID" value="AZS26629.1"/>
    <property type="molecule type" value="Genomic_DNA"/>
</dbReference>